<organism evidence="1">
    <name type="scientific">Siphoviridae sp. ctw757</name>
    <dbReference type="NCBI Taxonomy" id="2827969"/>
    <lineage>
        <taxon>Viruses</taxon>
        <taxon>Duplodnaviria</taxon>
        <taxon>Heunggongvirae</taxon>
        <taxon>Uroviricota</taxon>
        <taxon>Caudoviricetes</taxon>
    </lineage>
</organism>
<evidence type="ECO:0000313" key="1">
    <source>
        <dbReference type="EMBL" id="DAF60608.1"/>
    </source>
</evidence>
<proteinExistence type="predicted"/>
<dbReference type="EMBL" id="BK032791">
    <property type="protein sequence ID" value="DAF60608.1"/>
    <property type="molecule type" value="Genomic_DNA"/>
</dbReference>
<protein>
    <submittedName>
        <fullName evidence="1">Uncharacterized protein</fullName>
    </submittedName>
</protein>
<sequence length="140" mass="16098">MPKPLADFFKDLSERQQAEVLNIIESLPDDVQSVVFPRVDRFNVMSTVTTPLSTHRVDMDAFDVLRNIETLNIDISQFFSYYTIPEIIVLLKGHRPEEYLNLLTPAAVYGVKTVKKAAETYSLLQNLIKLYDTVKEYLPD</sequence>
<accession>A0A8S5TBV1</accession>
<reference evidence="1" key="1">
    <citation type="journal article" date="2021" name="Proc. Natl. Acad. Sci. U.S.A.">
        <title>A Catalog of Tens of Thousands of Viruses from Human Metagenomes Reveals Hidden Associations with Chronic Diseases.</title>
        <authorList>
            <person name="Tisza M.J."/>
            <person name="Buck C.B."/>
        </authorList>
    </citation>
    <scope>NUCLEOTIDE SEQUENCE</scope>
    <source>
        <strain evidence="1">Ctw757</strain>
    </source>
</reference>
<name>A0A8S5TBV1_9CAUD</name>